<dbReference type="AlphaFoldDB" id="A0A1I3JPK3"/>
<keyword evidence="1" id="KW-0472">Membrane</keyword>
<proteinExistence type="predicted"/>
<feature type="transmembrane region" description="Helical" evidence="1">
    <location>
        <begin position="110"/>
        <end position="128"/>
    </location>
</feature>
<protein>
    <submittedName>
        <fullName evidence="2">Uncharacterized protein</fullName>
    </submittedName>
</protein>
<feature type="transmembrane region" description="Helical" evidence="1">
    <location>
        <begin position="6"/>
        <end position="25"/>
    </location>
</feature>
<feature type="transmembrane region" description="Helical" evidence="1">
    <location>
        <begin position="46"/>
        <end position="64"/>
    </location>
</feature>
<evidence type="ECO:0000313" key="3">
    <source>
        <dbReference type="Proteomes" id="UP000199630"/>
    </source>
</evidence>
<reference evidence="3" key="1">
    <citation type="submission" date="2016-10" db="EMBL/GenBank/DDBJ databases">
        <authorList>
            <person name="Varghese N."/>
            <person name="Submissions S."/>
        </authorList>
    </citation>
    <scope>NUCLEOTIDE SEQUENCE [LARGE SCALE GENOMIC DNA]</scope>
    <source>
        <strain evidence="3">DSM 26471</strain>
    </source>
</reference>
<accession>A0A1I3JPK3</accession>
<dbReference type="Proteomes" id="UP000199630">
    <property type="component" value="Unassembled WGS sequence"/>
</dbReference>
<evidence type="ECO:0000256" key="1">
    <source>
        <dbReference type="SAM" id="Phobius"/>
    </source>
</evidence>
<dbReference type="EMBL" id="FORH01000001">
    <property type="protein sequence ID" value="SFI62187.1"/>
    <property type="molecule type" value="Genomic_DNA"/>
</dbReference>
<keyword evidence="1" id="KW-0812">Transmembrane</keyword>
<dbReference type="STRING" id="588602.SAMN04487991_0422"/>
<sequence length="130" mass="14241">MAPITLSFVYLILCFQLYLGLPPFYGKSALLRPRGLLLHEGPPVPGKAFVAVGAIFALLLLFALTRIPLLPWLALPLAFLGGQTLRRALIREGRDRTLVLLNGLSVPYPLWLFDLWSLGLAVGATLIIHA</sequence>
<evidence type="ECO:0000313" key="2">
    <source>
        <dbReference type="EMBL" id="SFI62187.1"/>
    </source>
</evidence>
<gene>
    <name evidence="2" type="ORF">SAMN04487991_0422</name>
</gene>
<keyword evidence="1" id="KW-1133">Transmembrane helix</keyword>
<keyword evidence="3" id="KW-1185">Reference proteome</keyword>
<organism evidence="2 3">
    <name type="scientific">Celeribacter neptunius</name>
    <dbReference type="NCBI Taxonomy" id="588602"/>
    <lineage>
        <taxon>Bacteria</taxon>
        <taxon>Pseudomonadati</taxon>
        <taxon>Pseudomonadota</taxon>
        <taxon>Alphaproteobacteria</taxon>
        <taxon>Rhodobacterales</taxon>
        <taxon>Roseobacteraceae</taxon>
        <taxon>Celeribacter</taxon>
    </lineage>
</organism>
<dbReference type="RefSeq" id="WP_090056503.1">
    <property type="nucleotide sequence ID" value="NZ_FORH01000001.1"/>
</dbReference>
<name>A0A1I3JPK3_9RHOB</name>